<keyword evidence="2" id="KW-0472">Membrane</keyword>
<dbReference type="InterPro" id="IPR044538">
    <property type="entry name" value="Vta1-like"/>
</dbReference>
<feature type="compositionally biased region" description="Pro residues" evidence="3">
    <location>
        <begin position="177"/>
        <end position="187"/>
    </location>
</feature>
<dbReference type="PANTHER" id="PTHR46009:SF1">
    <property type="entry name" value="VACUOLAR PROTEIN SORTING-ASSOCIATED PROTEIN VTA1 HOMOLOG"/>
    <property type="match status" value="1"/>
</dbReference>
<dbReference type="STRING" id="745531.A0A0C3PWV0"/>
<sequence>MSLPRELKSIQPFLQRAEEVKSADPVIAYWCTYYAAQLGIALKLKDNAARTFLFDLLGRLETMKSEIGPNDAIDDESASSAYVENFAIRIFAAADSEDRRGNATRATAKKFLAAANFLEVLDTFTQSSDATTTINVPEKIRYSKWKAADIAKAFREGRKPTPGAPGEVEEAAEEQSPPEPTSPPAIH</sequence>
<feature type="non-terminal residue" evidence="5">
    <location>
        <position position="187"/>
    </location>
</feature>
<keyword evidence="6" id="KW-1185">Reference proteome</keyword>
<dbReference type="OrthoDB" id="391137at2759"/>
<dbReference type="InterPro" id="IPR039431">
    <property type="entry name" value="Vta1/CALS_N"/>
</dbReference>
<dbReference type="EMBL" id="KN840439">
    <property type="protein sequence ID" value="KIP12528.1"/>
    <property type="molecule type" value="Genomic_DNA"/>
</dbReference>
<dbReference type="Proteomes" id="UP000053257">
    <property type="component" value="Unassembled WGS sequence"/>
</dbReference>
<protein>
    <recommendedName>
        <fullName evidence="4">Vta1/callose synthase N-terminal domain-containing protein</fullName>
    </recommendedName>
</protein>
<evidence type="ECO:0000313" key="6">
    <source>
        <dbReference type="Proteomes" id="UP000053257"/>
    </source>
</evidence>
<evidence type="ECO:0000256" key="1">
    <source>
        <dbReference type="ARBA" id="ARBA00004308"/>
    </source>
</evidence>
<name>A0A0C3PWV0_PHLG1</name>
<dbReference type="HOGENOM" id="CLU_030378_3_0_1"/>
<comment type="subcellular location">
    <subcellularLocation>
        <location evidence="1">Endomembrane system</location>
    </subcellularLocation>
</comment>
<dbReference type="GO" id="GO:0032511">
    <property type="term" value="P:late endosome to vacuole transport via multivesicular body sorting pathway"/>
    <property type="evidence" value="ECO:0007669"/>
    <property type="project" value="InterPro"/>
</dbReference>
<feature type="region of interest" description="Disordered" evidence="3">
    <location>
        <begin position="153"/>
        <end position="187"/>
    </location>
</feature>
<dbReference type="Pfam" id="PF04652">
    <property type="entry name" value="Vta1"/>
    <property type="match status" value="1"/>
</dbReference>
<evidence type="ECO:0000313" key="5">
    <source>
        <dbReference type="EMBL" id="KIP12528.1"/>
    </source>
</evidence>
<accession>A0A0C3PWV0</accession>
<proteinExistence type="predicted"/>
<dbReference type="AlphaFoldDB" id="A0A0C3PWV0"/>
<feature type="domain" description="Vta1/callose synthase N-terminal" evidence="4">
    <location>
        <begin position="9"/>
        <end position="156"/>
    </location>
</feature>
<organism evidence="5 6">
    <name type="scientific">Phlebiopsis gigantea (strain 11061_1 CR5-6)</name>
    <name type="common">White-rot fungus</name>
    <name type="synonym">Peniophora gigantea</name>
    <dbReference type="NCBI Taxonomy" id="745531"/>
    <lineage>
        <taxon>Eukaryota</taxon>
        <taxon>Fungi</taxon>
        <taxon>Dikarya</taxon>
        <taxon>Basidiomycota</taxon>
        <taxon>Agaricomycotina</taxon>
        <taxon>Agaricomycetes</taxon>
        <taxon>Polyporales</taxon>
        <taxon>Phanerochaetaceae</taxon>
        <taxon>Phlebiopsis</taxon>
    </lineage>
</organism>
<evidence type="ECO:0000256" key="2">
    <source>
        <dbReference type="ARBA" id="ARBA00023136"/>
    </source>
</evidence>
<dbReference type="GO" id="GO:0005771">
    <property type="term" value="C:multivesicular body"/>
    <property type="evidence" value="ECO:0007669"/>
    <property type="project" value="TreeGrafter"/>
</dbReference>
<reference evidence="5 6" key="1">
    <citation type="journal article" date="2014" name="PLoS Genet.">
        <title>Analysis of the Phlebiopsis gigantea genome, transcriptome and secretome provides insight into its pioneer colonization strategies of wood.</title>
        <authorList>
            <person name="Hori C."/>
            <person name="Ishida T."/>
            <person name="Igarashi K."/>
            <person name="Samejima M."/>
            <person name="Suzuki H."/>
            <person name="Master E."/>
            <person name="Ferreira P."/>
            <person name="Ruiz-Duenas F.J."/>
            <person name="Held B."/>
            <person name="Canessa P."/>
            <person name="Larrondo L.F."/>
            <person name="Schmoll M."/>
            <person name="Druzhinina I.S."/>
            <person name="Kubicek C.P."/>
            <person name="Gaskell J.A."/>
            <person name="Kersten P."/>
            <person name="St John F."/>
            <person name="Glasner J."/>
            <person name="Sabat G."/>
            <person name="Splinter BonDurant S."/>
            <person name="Syed K."/>
            <person name="Yadav J."/>
            <person name="Mgbeahuruike A.C."/>
            <person name="Kovalchuk A."/>
            <person name="Asiegbu F.O."/>
            <person name="Lackner G."/>
            <person name="Hoffmeister D."/>
            <person name="Rencoret J."/>
            <person name="Gutierrez A."/>
            <person name="Sun H."/>
            <person name="Lindquist E."/>
            <person name="Barry K."/>
            <person name="Riley R."/>
            <person name="Grigoriev I.V."/>
            <person name="Henrissat B."/>
            <person name="Kues U."/>
            <person name="Berka R.M."/>
            <person name="Martinez A.T."/>
            <person name="Covert S.F."/>
            <person name="Blanchette R.A."/>
            <person name="Cullen D."/>
        </authorList>
    </citation>
    <scope>NUCLEOTIDE SEQUENCE [LARGE SCALE GENOMIC DNA]</scope>
    <source>
        <strain evidence="5 6">11061_1 CR5-6</strain>
    </source>
</reference>
<evidence type="ECO:0000256" key="3">
    <source>
        <dbReference type="SAM" id="MobiDB-lite"/>
    </source>
</evidence>
<gene>
    <name evidence="5" type="ORF">PHLGIDRAFT_97921</name>
</gene>
<evidence type="ECO:0000259" key="4">
    <source>
        <dbReference type="Pfam" id="PF04652"/>
    </source>
</evidence>
<dbReference type="InterPro" id="IPR023175">
    <property type="entry name" value="Vta1/CALS_N_sf"/>
</dbReference>
<dbReference type="PANTHER" id="PTHR46009">
    <property type="entry name" value="VACUOLAR PROTEIN SORTING-ASSOCIATED PROTEIN VTA1 HOMOLOG"/>
    <property type="match status" value="1"/>
</dbReference>
<dbReference type="Gene3D" id="1.25.40.270">
    <property type="entry name" value="Vacuolar protein sorting-associated protein vta1"/>
    <property type="match status" value="1"/>
</dbReference>